<reference evidence="6 7" key="1">
    <citation type="journal article" date="2013" name="Genome Announc.">
        <title>Draft Genome Sequence of Catellicoccus marimammalium, a Novel Species Commonly Found in Gull Feces.</title>
        <authorList>
            <person name="Weigand M.R."/>
            <person name="Ryu H."/>
            <person name="Bozcek L."/>
            <person name="Konstantinidis K.T."/>
            <person name="Santo Domingo J.W."/>
        </authorList>
    </citation>
    <scope>NUCLEOTIDE SEQUENCE [LARGE SCALE GENOMIC DNA]</scope>
    <source>
        <strain evidence="6 7">M35/04/3</strain>
    </source>
</reference>
<evidence type="ECO:0000313" key="6">
    <source>
        <dbReference type="EMBL" id="EKU27877.1"/>
    </source>
</evidence>
<keyword evidence="3 5" id="KW-1133">Transmembrane helix</keyword>
<sequence>MLSALIIILLFLAFYVGYRRGIVRNLFYFAGYAATVFVALLLGPRLGNHFTLWIPFPAPNLNTQLTFYSQDWLLKLEEPFYHLCGFLCICLLGWLLTHFIAHLLFAKCKLPTGALSQVNHILGGLLQVVVVYIFCLVGLLLLSVLPVPSIQAALENSTVVQWMWYQTPMLIPWLQNFILGM</sequence>
<evidence type="ECO:0000256" key="3">
    <source>
        <dbReference type="ARBA" id="ARBA00022989"/>
    </source>
</evidence>
<feature type="transmembrane region" description="Helical" evidence="5">
    <location>
        <begin position="125"/>
        <end position="145"/>
    </location>
</feature>
<dbReference type="EMBL" id="AMYT01000007">
    <property type="protein sequence ID" value="EKU27877.1"/>
    <property type="molecule type" value="Genomic_DNA"/>
</dbReference>
<dbReference type="GO" id="GO:0009403">
    <property type="term" value="P:toxin biosynthetic process"/>
    <property type="evidence" value="ECO:0007669"/>
    <property type="project" value="InterPro"/>
</dbReference>
<keyword evidence="4 5" id="KW-0472">Membrane</keyword>
<dbReference type="Proteomes" id="UP000016057">
    <property type="component" value="Unassembled WGS sequence"/>
</dbReference>
<evidence type="ECO:0000256" key="2">
    <source>
        <dbReference type="ARBA" id="ARBA00022692"/>
    </source>
</evidence>
<evidence type="ECO:0000313" key="7">
    <source>
        <dbReference type="Proteomes" id="UP000016057"/>
    </source>
</evidence>
<dbReference type="RefSeq" id="WP_009488307.1">
    <property type="nucleotide sequence ID" value="NZ_AMYT01000007.1"/>
</dbReference>
<organism evidence="6 7">
    <name type="scientific">Catellicoccus marimammalium M35/04/3</name>
    <dbReference type="NCBI Taxonomy" id="1234409"/>
    <lineage>
        <taxon>Bacteria</taxon>
        <taxon>Bacillati</taxon>
        <taxon>Bacillota</taxon>
        <taxon>Bacilli</taxon>
        <taxon>Lactobacillales</taxon>
        <taxon>Enterococcaceae</taxon>
        <taxon>Catellicoccus</taxon>
    </lineage>
</organism>
<protein>
    <submittedName>
        <fullName evidence="6">Colicin V production protein</fullName>
    </submittedName>
</protein>
<dbReference type="STRING" id="1234409.C683_0136"/>
<evidence type="ECO:0000256" key="1">
    <source>
        <dbReference type="ARBA" id="ARBA00004141"/>
    </source>
</evidence>
<gene>
    <name evidence="6" type="ORF">C683_0136</name>
</gene>
<evidence type="ECO:0000256" key="4">
    <source>
        <dbReference type="ARBA" id="ARBA00023136"/>
    </source>
</evidence>
<comment type="subcellular location">
    <subcellularLocation>
        <location evidence="1">Membrane</location>
        <topology evidence="1">Multi-pass membrane protein</topology>
    </subcellularLocation>
</comment>
<dbReference type="PANTHER" id="PTHR37306">
    <property type="entry name" value="COLICIN V PRODUCTION PROTEIN"/>
    <property type="match status" value="1"/>
</dbReference>
<comment type="caution">
    <text evidence="6">The sequence shown here is derived from an EMBL/GenBank/DDBJ whole genome shotgun (WGS) entry which is preliminary data.</text>
</comment>
<feature type="transmembrane region" description="Helical" evidence="5">
    <location>
        <begin position="80"/>
        <end position="105"/>
    </location>
</feature>
<dbReference type="PANTHER" id="PTHR37306:SF1">
    <property type="entry name" value="COLICIN V PRODUCTION PROTEIN"/>
    <property type="match status" value="1"/>
</dbReference>
<proteinExistence type="predicted"/>
<evidence type="ECO:0000256" key="5">
    <source>
        <dbReference type="SAM" id="Phobius"/>
    </source>
</evidence>
<dbReference type="Pfam" id="PF02674">
    <property type="entry name" value="Colicin_V"/>
    <property type="match status" value="1"/>
</dbReference>
<keyword evidence="2 5" id="KW-0812">Transmembrane</keyword>
<dbReference type="OrthoDB" id="1809613at2"/>
<dbReference type="GO" id="GO:0016020">
    <property type="term" value="C:membrane"/>
    <property type="evidence" value="ECO:0007669"/>
    <property type="project" value="UniProtKB-SubCell"/>
</dbReference>
<dbReference type="InterPro" id="IPR003825">
    <property type="entry name" value="Colicin-V_CvpA"/>
</dbReference>
<keyword evidence="7" id="KW-1185">Reference proteome</keyword>
<dbReference type="AlphaFoldDB" id="K8ZCU3"/>
<name>K8ZCU3_9ENTE</name>
<dbReference type="eggNOG" id="COG1286">
    <property type="taxonomic scope" value="Bacteria"/>
</dbReference>
<feature type="transmembrane region" description="Helical" evidence="5">
    <location>
        <begin position="29"/>
        <end position="47"/>
    </location>
</feature>
<accession>K8ZCU3</accession>